<evidence type="ECO:0000313" key="1">
    <source>
        <dbReference type="EMBL" id="GBP66423.1"/>
    </source>
</evidence>
<dbReference type="PANTHER" id="PTHR45749:SF23">
    <property type="entry name" value="ZINC FINGER MYM-TYPE PROTEIN 1-LIKE"/>
    <property type="match status" value="1"/>
</dbReference>
<dbReference type="AlphaFoldDB" id="A0A4C1XTP1"/>
<dbReference type="OrthoDB" id="10063284at2759"/>
<dbReference type="InterPro" id="IPR012337">
    <property type="entry name" value="RNaseH-like_sf"/>
</dbReference>
<dbReference type="Proteomes" id="UP000299102">
    <property type="component" value="Unassembled WGS sequence"/>
</dbReference>
<dbReference type="Gene3D" id="3.30.420.10">
    <property type="entry name" value="Ribonuclease H-like superfamily/Ribonuclease H"/>
    <property type="match status" value="2"/>
</dbReference>
<dbReference type="EMBL" id="BGZK01000956">
    <property type="protein sequence ID" value="GBP66423.1"/>
    <property type="molecule type" value="Genomic_DNA"/>
</dbReference>
<evidence type="ECO:0000313" key="2">
    <source>
        <dbReference type="Proteomes" id="UP000299102"/>
    </source>
</evidence>
<dbReference type="InterPro" id="IPR036397">
    <property type="entry name" value="RNaseH_sf"/>
</dbReference>
<dbReference type="GO" id="GO:0003676">
    <property type="term" value="F:nucleic acid binding"/>
    <property type="evidence" value="ECO:0007669"/>
    <property type="project" value="InterPro"/>
</dbReference>
<name>A0A4C1XTP1_EUMVA</name>
<accession>A0A4C1XTP1</accession>
<protein>
    <submittedName>
        <fullName evidence="1">Mariner Mos1 transposase</fullName>
    </submittedName>
</protein>
<proteinExistence type="predicted"/>
<dbReference type="PANTHER" id="PTHR45749">
    <property type="match status" value="1"/>
</dbReference>
<keyword evidence="2" id="KW-1185">Reference proteome</keyword>
<reference evidence="1 2" key="1">
    <citation type="journal article" date="2019" name="Commun. Biol.">
        <title>The bagworm genome reveals a unique fibroin gene that provides high tensile strength.</title>
        <authorList>
            <person name="Kono N."/>
            <person name="Nakamura H."/>
            <person name="Ohtoshi R."/>
            <person name="Tomita M."/>
            <person name="Numata K."/>
            <person name="Arakawa K."/>
        </authorList>
    </citation>
    <scope>NUCLEOTIDE SEQUENCE [LARGE SCALE GENOMIC DNA]</scope>
</reference>
<organism evidence="1 2">
    <name type="scientific">Eumeta variegata</name>
    <name type="common">Bagworm moth</name>
    <name type="synonym">Eumeta japonica</name>
    <dbReference type="NCBI Taxonomy" id="151549"/>
    <lineage>
        <taxon>Eukaryota</taxon>
        <taxon>Metazoa</taxon>
        <taxon>Ecdysozoa</taxon>
        <taxon>Arthropoda</taxon>
        <taxon>Hexapoda</taxon>
        <taxon>Insecta</taxon>
        <taxon>Pterygota</taxon>
        <taxon>Neoptera</taxon>
        <taxon>Endopterygota</taxon>
        <taxon>Lepidoptera</taxon>
        <taxon>Glossata</taxon>
        <taxon>Ditrysia</taxon>
        <taxon>Tineoidea</taxon>
        <taxon>Psychidae</taxon>
        <taxon>Oiketicinae</taxon>
        <taxon>Eumeta</taxon>
    </lineage>
</organism>
<gene>
    <name evidence="1" type="ORF">EVAR_88757_1</name>
</gene>
<sequence>MPIERFLKFIAHIGHKSQDMADAIIKTLDMFEINILDCRGQSYDNAANMSGIYNGLQAKIKELCPLADYIPCSAHSLNLVGECAAECVQEACWFFGLLQEIYTFFTASTQRWETLQSQVRLGNDKKNKPTVKNPSDTRCSARADACKSLKESFLEIHDALIAIKSNPVQKRSTVCEAKERGNFDKYEQQALELSLVKEYEKDTKRVRKRKLSADESAEDITSSLSGRETFRVTVYLGQMSMQTTLITAAHGHSRLPRNRYCVADLLEKNRISHRRLGTKKNVLHRIVTVDEKCIHYDNPKRRKSWRLPGHATTSTAKPNIHGKNSCCVFGGISWVCGSSEKLFETLDWEELPHPSYSPDIAPPDYHLFRSMPHALSEQQLTSYKDTKNWVDLWIVSKIRSFSDLEFERCLKDGKQ</sequence>
<dbReference type="SUPFAM" id="SSF53098">
    <property type="entry name" value="Ribonuclease H-like"/>
    <property type="match status" value="1"/>
</dbReference>
<comment type="caution">
    <text evidence="1">The sequence shown here is derived from an EMBL/GenBank/DDBJ whole genome shotgun (WGS) entry which is preliminary data.</text>
</comment>
<dbReference type="STRING" id="151549.A0A4C1XTP1"/>